<name>A0AAD7R190_9TELE</name>
<dbReference type="Proteomes" id="UP001221898">
    <property type="component" value="Unassembled WGS sequence"/>
</dbReference>
<evidence type="ECO:0008006" key="4">
    <source>
        <dbReference type="Google" id="ProtNLM"/>
    </source>
</evidence>
<evidence type="ECO:0000313" key="3">
    <source>
        <dbReference type="Proteomes" id="UP001221898"/>
    </source>
</evidence>
<accession>A0AAD7R190</accession>
<feature type="compositionally biased region" description="Basic and acidic residues" evidence="1">
    <location>
        <begin position="114"/>
        <end position="129"/>
    </location>
</feature>
<evidence type="ECO:0000313" key="2">
    <source>
        <dbReference type="EMBL" id="KAJ8355056.1"/>
    </source>
</evidence>
<dbReference type="EMBL" id="JAINUG010001693">
    <property type="protein sequence ID" value="KAJ8355056.1"/>
    <property type="molecule type" value="Genomic_DNA"/>
</dbReference>
<feature type="region of interest" description="Disordered" evidence="1">
    <location>
        <begin position="114"/>
        <end position="177"/>
    </location>
</feature>
<dbReference type="AlphaFoldDB" id="A0AAD7R190"/>
<protein>
    <recommendedName>
        <fullName evidence="4">DDE Tnp4 domain-containing protein</fullName>
    </recommendedName>
</protein>
<comment type="caution">
    <text evidence="2">The sequence shown here is derived from an EMBL/GenBank/DDBJ whole genome shotgun (WGS) entry which is preliminary data.</text>
</comment>
<keyword evidence="3" id="KW-1185">Reference proteome</keyword>
<gene>
    <name evidence="2" type="ORF">AAFF_G00104090</name>
</gene>
<organism evidence="2 3">
    <name type="scientific">Aldrovandia affinis</name>
    <dbReference type="NCBI Taxonomy" id="143900"/>
    <lineage>
        <taxon>Eukaryota</taxon>
        <taxon>Metazoa</taxon>
        <taxon>Chordata</taxon>
        <taxon>Craniata</taxon>
        <taxon>Vertebrata</taxon>
        <taxon>Euteleostomi</taxon>
        <taxon>Actinopterygii</taxon>
        <taxon>Neopterygii</taxon>
        <taxon>Teleostei</taxon>
        <taxon>Notacanthiformes</taxon>
        <taxon>Halosauridae</taxon>
        <taxon>Aldrovandia</taxon>
    </lineage>
</organism>
<reference evidence="2" key="1">
    <citation type="journal article" date="2023" name="Science">
        <title>Genome structures resolve the early diversification of teleost fishes.</title>
        <authorList>
            <person name="Parey E."/>
            <person name="Louis A."/>
            <person name="Montfort J."/>
            <person name="Bouchez O."/>
            <person name="Roques C."/>
            <person name="Iampietro C."/>
            <person name="Lluch J."/>
            <person name="Castinel A."/>
            <person name="Donnadieu C."/>
            <person name="Desvignes T."/>
            <person name="Floi Bucao C."/>
            <person name="Jouanno E."/>
            <person name="Wen M."/>
            <person name="Mejri S."/>
            <person name="Dirks R."/>
            <person name="Jansen H."/>
            <person name="Henkel C."/>
            <person name="Chen W.J."/>
            <person name="Zahm M."/>
            <person name="Cabau C."/>
            <person name="Klopp C."/>
            <person name="Thompson A.W."/>
            <person name="Robinson-Rechavi M."/>
            <person name="Braasch I."/>
            <person name="Lecointre G."/>
            <person name="Bobe J."/>
            <person name="Postlethwait J.H."/>
            <person name="Berthelot C."/>
            <person name="Roest Crollius H."/>
            <person name="Guiguen Y."/>
        </authorList>
    </citation>
    <scope>NUCLEOTIDE SEQUENCE</scope>
    <source>
        <strain evidence="2">NC1722</strain>
    </source>
</reference>
<proteinExistence type="predicted"/>
<evidence type="ECO:0000256" key="1">
    <source>
        <dbReference type="SAM" id="MobiDB-lite"/>
    </source>
</evidence>
<sequence>MVHRVTKKLLKLKNRVIHFPSHADLENVGNGFAQLAGSSAFSRVVGSIDGCQVQEVQLPSRQGQVHHRTVAGIIKTRWRSIFFKSEVIACCTILHNICVSKGDIMEPAEEVFRPDDTADQPHLHQDEQRSATAVAWNVPPGGGNKDGKLDRWPPRASLHEGGLPRPRSGFLTPSPGQ</sequence>